<dbReference type="EC" id="3.4.11.-" evidence="11"/>
<reference evidence="15 16" key="1">
    <citation type="journal article" date="2023" name="Nat. Commun.">
        <title>Origin of minicircular mitochondrial genomes in red algae.</title>
        <authorList>
            <person name="Lee Y."/>
            <person name="Cho C.H."/>
            <person name="Lee Y.M."/>
            <person name="Park S.I."/>
            <person name="Yang J.H."/>
            <person name="West J.A."/>
            <person name="Bhattacharya D."/>
            <person name="Yoon H.S."/>
        </authorList>
    </citation>
    <scope>NUCLEOTIDE SEQUENCE [LARGE SCALE GENOMIC DNA]</scope>
    <source>
        <strain evidence="15 16">CCMP1338</strain>
        <tissue evidence="15">Whole cell</tissue>
    </source>
</reference>
<gene>
    <name evidence="15" type="ORF">NDN08_004728</name>
</gene>
<evidence type="ECO:0000256" key="9">
    <source>
        <dbReference type="PIRSR" id="PIRSR634016-3"/>
    </source>
</evidence>
<dbReference type="FunFam" id="2.60.40.1730:FF:000002">
    <property type="entry name" value="Aminopeptidase"/>
    <property type="match status" value="1"/>
</dbReference>
<dbReference type="InterPro" id="IPR050344">
    <property type="entry name" value="Peptidase_M1_aminopeptidases"/>
</dbReference>
<name>A0AAV8USN4_9RHOD</name>
<dbReference type="FunFam" id="1.25.50.20:FF:000002">
    <property type="entry name" value="Aminopeptidase"/>
    <property type="match status" value="1"/>
</dbReference>
<evidence type="ECO:0000259" key="13">
    <source>
        <dbReference type="Pfam" id="PF11838"/>
    </source>
</evidence>
<organism evidence="15 16">
    <name type="scientific">Rhodosorus marinus</name>
    <dbReference type="NCBI Taxonomy" id="101924"/>
    <lineage>
        <taxon>Eukaryota</taxon>
        <taxon>Rhodophyta</taxon>
        <taxon>Stylonematophyceae</taxon>
        <taxon>Stylonematales</taxon>
        <taxon>Stylonemataceae</taxon>
        <taxon>Rhodosorus</taxon>
    </lineage>
</organism>
<keyword evidence="6 9" id="KW-0862">Zinc</keyword>
<evidence type="ECO:0000256" key="10">
    <source>
        <dbReference type="PIRSR" id="PIRSR634016-4"/>
    </source>
</evidence>
<dbReference type="InterPro" id="IPR045357">
    <property type="entry name" value="Aminopeptidase_N-like_N"/>
</dbReference>
<evidence type="ECO:0000256" key="7">
    <source>
        <dbReference type="ARBA" id="ARBA00023049"/>
    </source>
</evidence>
<feature type="binding site" evidence="9">
    <location>
        <position position="316"/>
    </location>
    <ligand>
        <name>Zn(2+)</name>
        <dbReference type="ChEBI" id="CHEBI:29105"/>
        <note>catalytic</note>
    </ligand>
</feature>
<keyword evidence="5 11" id="KW-0378">Hydrolase</keyword>
<dbReference type="PANTHER" id="PTHR11533:SF174">
    <property type="entry name" value="PUROMYCIN-SENSITIVE AMINOPEPTIDASE-RELATED"/>
    <property type="match status" value="1"/>
</dbReference>
<feature type="domain" description="Aminopeptidase N-like N-terminal" evidence="14">
    <location>
        <begin position="16"/>
        <end position="205"/>
    </location>
</feature>
<comment type="cofactor">
    <cofactor evidence="9 11">
        <name>Zn(2+)</name>
        <dbReference type="ChEBI" id="CHEBI:29105"/>
    </cofactor>
    <text evidence="9 11">Binds 1 zinc ion per subunit.</text>
</comment>
<dbReference type="InterPro" id="IPR014782">
    <property type="entry name" value="Peptidase_M1_dom"/>
</dbReference>
<dbReference type="GO" id="GO:0006508">
    <property type="term" value="P:proteolysis"/>
    <property type="evidence" value="ECO:0007669"/>
    <property type="project" value="UniProtKB-KW"/>
</dbReference>
<dbReference type="Pfam" id="PF11838">
    <property type="entry name" value="ERAP1_C"/>
    <property type="match status" value="1"/>
</dbReference>
<keyword evidence="16" id="KW-1185">Reference proteome</keyword>
<feature type="binding site" evidence="9">
    <location>
        <position position="312"/>
    </location>
    <ligand>
        <name>Zn(2+)</name>
        <dbReference type="ChEBI" id="CHEBI:29105"/>
        <note>catalytic</note>
    </ligand>
</feature>
<evidence type="ECO:0000256" key="2">
    <source>
        <dbReference type="ARBA" id="ARBA00022438"/>
    </source>
</evidence>
<evidence type="ECO:0000313" key="16">
    <source>
        <dbReference type="Proteomes" id="UP001157974"/>
    </source>
</evidence>
<dbReference type="SUPFAM" id="SSF63737">
    <property type="entry name" value="Leukotriene A4 hydrolase N-terminal domain"/>
    <property type="match status" value="1"/>
</dbReference>
<evidence type="ECO:0000256" key="4">
    <source>
        <dbReference type="ARBA" id="ARBA00022723"/>
    </source>
</evidence>
<dbReference type="InterPro" id="IPR034016">
    <property type="entry name" value="M1_APN-typ"/>
</dbReference>
<dbReference type="PRINTS" id="PR00756">
    <property type="entry name" value="ALADIPTASE"/>
</dbReference>
<dbReference type="GO" id="GO:0008270">
    <property type="term" value="F:zinc ion binding"/>
    <property type="evidence" value="ECO:0007669"/>
    <property type="project" value="UniProtKB-UniRule"/>
</dbReference>
<dbReference type="InterPro" id="IPR024571">
    <property type="entry name" value="ERAP1-like_C_dom"/>
</dbReference>
<evidence type="ECO:0000256" key="1">
    <source>
        <dbReference type="ARBA" id="ARBA00010136"/>
    </source>
</evidence>
<dbReference type="PANTHER" id="PTHR11533">
    <property type="entry name" value="PROTEASE M1 ZINC METALLOPROTEASE"/>
    <property type="match status" value="1"/>
</dbReference>
<dbReference type="EMBL" id="JAMWBK010000007">
    <property type="protein sequence ID" value="KAJ8903626.1"/>
    <property type="molecule type" value="Genomic_DNA"/>
</dbReference>
<protein>
    <recommendedName>
        <fullName evidence="11">Aminopeptidase</fullName>
        <ecNumber evidence="11">3.4.11.-</ecNumber>
    </recommendedName>
</protein>
<comment type="similarity">
    <text evidence="1 11">Belongs to the peptidase M1 family.</text>
</comment>
<dbReference type="GO" id="GO:0070006">
    <property type="term" value="F:metalloaminopeptidase activity"/>
    <property type="evidence" value="ECO:0007669"/>
    <property type="project" value="TreeGrafter"/>
</dbReference>
<proteinExistence type="inferred from homology"/>
<dbReference type="InterPro" id="IPR027268">
    <property type="entry name" value="Peptidase_M4/M1_CTD_sf"/>
</dbReference>
<dbReference type="Proteomes" id="UP001157974">
    <property type="component" value="Unassembled WGS sequence"/>
</dbReference>
<dbReference type="Gene3D" id="1.10.390.10">
    <property type="entry name" value="Neutral Protease Domain 2"/>
    <property type="match status" value="1"/>
</dbReference>
<evidence type="ECO:0000313" key="15">
    <source>
        <dbReference type="EMBL" id="KAJ8903626.1"/>
    </source>
</evidence>
<dbReference type="Gene3D" id="2.60.40.1910">
    <property type="match status" value="1"/>
</dbReference>
<dbReference type="InterPro" id="IPR001930">
    <property type="entry name" value="Peptidase_M1"/>
</dbReference>
<dbReference type="GO" id="GO:0043171">
    <property type="term" value="P:peptide catabolic process"/>
    <property type="evidence" value="ECO:0007669"/>
    <property type="project" value="TreeGrafter"/>
</dbReference>
<keyword evidence="7 11" id="KW-0482">Metalloprotease</keyword>
<feature type="domain" description="ERAP1-like C-terminal" evidence="13">
    <location>
        <begin position="532"/>
        <end position="847"/>
    </location>
</feature>
<dbReference type="GO" id="GO:0005615">
    <property type="term" value="C:extracellular space"/>
    <property type="evidence" value="ECO:0007669"/>
    <property type="project" value="TreeGrafter"/>
</dbReference>
<dbReference type="Gene3D" id="2.60.40.1730">
    <property type="entry name" value="tricorn interacting facor f3 domain"/>
    <property type="match status" value="1"/>
</dbReference>
<dbReference type="CDD" id="cd09601">
    <property type="entry name" value="M1_APN-Q_like"/>
    <property type="match status" value="1"/>
</dbReference>
<comment type="caution">
    <text evidence="15">The sequence shown here is derived from an EMBL/GenBank/DDBJ whole genome shotgun (WGS) entry which is preliminary data.</text>
</comment>
<evidence type="ECO:0000256" key="8">
    <source>
        <dbReference type="PIRSR" id="PIRSR634016-1"/>
    </source>
</evidence>
<keyword evidence="3 11" id="KW-0645">Protease</keyword>
<keyword evidence="2 11" id="KW-0031">Aminopeptidase</keyword>
<evidence type="ECO:0000259" key="12">
    <source>
        <dbReference type="Pfam" id="PF01433"/>
    </source>
</evidence>
<dbReference type="Gene3D" id="1.25.50.20">
    <property type="match status" value="1"/>
</dbReference>
<dbReference type="Pfam" id="PF17900">
    <property type="entry name" value="Peptidase_M1_N"/>
    <property type="match status" value="1"/>
</dbReference>
<dbReference type="GO" id="GO:0005737">
    <property type="term" value="C:cytoplasm"/>
    <property type="evidence" value="ECO:0007669"/>
    <property type="project" value="TreeGrafter"/>
</dbReference>
<dbReference type="GO" id="GO:0042277">
    <property type="term" value="F:peptide binding"/>
    <property type="evidence" value="ECO:0007669"/>
    <property type="project" value="TreeGrafter"/>
</dbReference>
<dbReference type="SUPFAM" id="SSF55486">
    <property type="entry name" value="Metalloproteases ('zincins'), catalytic domain"/>
    <property type="match status" value="1"/>
</dbReference>
<feature type="binding site" evidence="9">
    <location>
        <position position="335"/>
    </location>
    <ligand>
        <name>Zn(2+)</name>
        <dbReference type="ChEBI" id="CHEBI:29105"/>
        <note>catalytic</note>
    </ligand>
</feature>
<evidence type="ECO:0000256" key="11">
    <source>
        <dbReference type="RuleBase" id="RU364040"/>
    </source>
</evidence>
<dbReference type="AlphaFoldDB" id="A0AAV8USN4"/>
<evidence type="ECO:0000256" key="6">
    <source>
        <dbReference type="ARBA" id="ARBA00022833"/>
    </source>
</evidence>
<feature type="active site" description="Proton acceptor" evidence="8">
    <location>
        <position position="313"/>
    </location>
</feature>
<sequence length="867" mass="96667">MSEVESKRVLLPKNAKPSHYDLEFSPDLFPAEGSEPTFEGSATIYVKLVEATNTIVLNAKELKVTSGSICSSEDFCVRAEISLDEKNETVTLTAPEALSPGDYKIDTTFNGVLNEKMMGFYRSEYKDPLDSSKKKLMAVTQFEPTDARMAFPCFDEPNIKATFSVTMNAPESYTCLSNMPIIKEEAAEGKKKVVFDKTPIMSTYLLAFVVAELDFIKGETKDGVEFRVYTEKGRSELGQFALDCGVKVLPFFATFFEIAYPLPKMDMIAIPDFAAGAMENWGLVTYRETALLLDPSQSSAQAKARVAGVVAHELAHQWFGNLVTMDWWTHLWLNEGFATWAADLAVDTLFPEWKVWVQFVCTTLSSALHLDALRSSHAIEVEINDATEVNEIFDAISYLKGASVIRMLANYLSVDVFKQGLITYLKEFSYSNAATEDLWQHLETASGKPIKELMSNWTKQVGYPVLEVSDLGNGEVQVSQSRFLSNGTEDASKPTWMVPIGVLNAGSSESYYELLDGSSGQLSGVNTNSSEWTKLNAYQSGIFRIKYSDSMASKLITAIGKSELGPEDRLSLLSDSFALARAGRLPTVKALEITKAFSQETEYTCILSICAALTELSRLFAQEVDSEEYRGFKRLAEQLLVPLSKSVGWEAKPGESHIQSLLRSQVLGSLIEFEHEGTMSEAVARFKSFVSGEAELLPDLRLPCYFAAVEVLGKEGYDAVMQIYKETDLNEEMVRCMRALGAIPDVGVLEETLQWALAEVKAQDIYVVINSVAKNRRGKDLAWEFLQKEWENFVERFGKGSHFNTRMMGSCTEFSSEEKAVEVEKFFASATIVGATRTLEQCLESIRMRASWYQRDAEEVHAWISKV</sequence>
<dbReference type="FunFam" id="1.10.390.10:FF:000001">
    <property type="entry name" value="Aminopeptidase"/>
    <property type="match status" value="1"/>
</dbReference>
<evidence type="ECO:0000259" key="14">
    <source>
        <dbReference type="Pfam" id="PF17900"/>
    </source>
</evidence>
<keyword evidence="4 9" id="KW-0479">Metal-binding</keyword>
<dbReference type="Pfam" id="PF01433">
    <property type="entry name" value="Peptidase_M1"/>
    <property type="match status" value="1"/>
</dbReference>
<dbReference type="InterPro" id="IPR042097">
    <property type="entry name" value="Aminopeptidase_N-like_N_sf"/>
</dbReference>
<accession>A0AAV8USN4</accession>
<evidence type="ECO:0000256" key="3">
    <source>
        <dbReference type="ARBA" id="ARBA00022670"/>
    </source>
</evidence>
<feature type="site" description="Transition state stabilizer" evidence="10">
    <location>
        <position position="398"/>
    </location>
</feature>
<dbReference type="GO" id="GO:0016020">
    <property type="term" value="C:membrane"/>
    <property type="evidence" value="ECO:0007669"/>
    <property type="project" value="TreeGrafter"/>
</dbReference>
<feature type="domain" description="Peptidase M1 membrane alanine aminopeptidase" evidence="12">
    <location>
        <begin position="240"/>
        <end position="457"/>
    </location>
</feature>
<evidence type="ECO:0000256" key="5">
    <source>
        <dbReference type="ARBA" id="ARBA00022801"/>
    </source>
</evidence>